<protein>
    <submittedName>
        <fullName evidence="1">Uncharacterized protein</fullName>
    </submittedName>
</protein>
<dbReference type="EMBL" id="JYDI01000042">
    <property type="protein sequence ID" value="KRY56515.1"/>
    <property type="molecule type" value="Genomic_DNA"/>
</dbReference>
<evidence type="ECO:0000313" key="1">
    <source>
        <dbReference type="EMBL" id="KRY56515.1"/>
    </source>
</evidence>
<accession>A0A0V1D6B6</accession>
<comment type="caution">
    <text evidence="1">The sequence shown here is derived from an EMBL/GenBank/DDBJ whole genome shotgun (WGS) entry which is preliminary data.</text>
</comment>
<dbReference type="OrthoDB" id="10321753at2759"/>
<proteinExistence type="predicted"/>
<sequence>MSIGWFLPYAEVDRSLMEIIQYGPLLSMDICISGQTGERAMKHCVLIFFPLHFAFLNFCPPALWAEVGFCDIGVEDAALKSIITLSISGAGLNWFRNPRGRLNEISKLESTCINQPTDLSNIWSGWLGSRKPTVDLCCFSFPPVSRRMLEDVSENDSLLGWAFFENEPAGLREPELQLAAVIDFKHSKQVHTVK</sequence>
<name>A0A0V1D6B6_TRIBR</name>
<dbReference type="AlphaFoldDB" id="A0A0V1D6B6"/>
<evidence type="ECO:0000313" key="2">
    <source>
        <dbReference type="Proteomes" id="UP000054653"/>
    </source>
</evidence>
<organism evidence="1 2">
    <name type="scientific">Trichinella britovi</name>
    <name type="common">Parasitic roundworm</name>
    <dbReference type="NCBI Taxonomy" id="45882"/>
    <lineage>
        <taxon>Eukaryota</taxon>
        <taxon>Metazoa</taxon>
        <taxon>Ecdysozoa</taxon>
        <taxon>Nematoda</taxon>
        <taxon>Enoplea</taxon>
        <taxon>Dorylaimia</taxon>
        <taxon>Trichinellida</taxon>
        <taxon>Trichinellidae</taxon>
        <taxon>Trichinella</taxon>
    </lineage>
</organism>
<keyword evidence="2" id="KW-1185">Reference proteome</keyword>
<gene>
    <name evidence="1" type="ORF">T03_8472</name>
</gene>
<reference evidence="1 2" key="1">
    <citation type="submission" date="2015-01" db="EMBL/GenBank/DDBJ databases">
        <title>Evolution of Trichinella species and genotypes.</title>
        <authorList>
            <person name="Korhonen P.K."/>
            <person name="Edoardo P."/>
            <person name="Giuseppe L.R."/>
            <person name="Gasser R.B."/>
        </authorList>
    </citation>
    <scope>NUCLEOTIDE SEQUENCE [LARGE SCALE GENOMIC DNA]</scope>
    <source>
        <strain evidence="1">ISS120</strain>
    </source>
</reference>
<dbReference type="Proteomes" id="UP000054653">
    <property type="component" value="Unassembled WGS sequence"/>
</dbReference>